<organism evidence="1 2">
    <name type="scientific">Microbacterium bandirmense</name>
    <dbReference type="NCBI Taxonomy" id="3122050"/>
    <lineage>
        <taxon>Bacteria</taxon>
        <taxon>Bacillati</taxon>
        <taxon>Actinomycetota</taxon>
        <taxon>Actinomycetes</taxon>
        <taxon>Micrococcales</taxon>
        <taxon>Microbacteriaceae</taxon>
        <taxon>Microbacterium</taxon>
    </lineage>
</organism>
<dbReference type="RefSeq" id="WP_337330704.1">
    <property type="nucleotide sequence ID" value="NZ_JBBDGM010000001.1"/>
</dbReference>
<evidence type="ECO:0000313" key="2">
    <source>
        <dbReference type="Proteomes" id="UP001371224"/>
    </source>
</evidence>
<accession>A0ABU8L7S0</accession>
<evidence type="ECO:0000313" key="1">
    <source>
        <dbReference type="EMBL" id="MEJ1087031.1"/>
    </source>
</evidence>
<reference evidence="1 2" key="1">
    <citation type="submission" date="2024-02" db="EMBL/GenBank/DDBJ databases">
        <authorList>
            <person name="Saticioglu I.B."/>
        </authorList>
    </citation>
    <scope>NUCLEOTIDE SEQUENCE [LARGE SCALE GENOMIC DNA]</scope>
    <source>
        <strain evidence="1 2">Mu-80</strain>
    </source>
</reference>
<dbReference type="EMBL" id="JBBDGM010000001">
    <property type="protein sequence ID" value="MEJ1087031.1"/>
    <property type="molecule type" value="Genomic_DNA"/>
</dbReference>
<comment type="caution">
    <text evidence="1">The sequence shown here is derived from an EMBL/GenBank/DDBJ whole genome shotgun (WGS) entry which is preliminary data.</text>
</comment>
<dbReference type="Proteomes" id="UP001371224">
    <property type="component" value="Unassembled WGS sequence"/>
</dbReference>
<keyword evidence="2" id="KW-1185">Reference proteome</keyword>
<name>A0ABU8L7S0_9MICO</name>
<sequence length="118" mass="13235">MTMAHKTIRDYLHDQGIDDDDITRAGAVLDQAKAEVDHLLEHAIVLTETRSPDQAIAAARAIRAHFASTRQDQYAIATMLLSRAGQLASTVMRQAEEIDNLKAQIEKHASGRSTWWRR</sequence>
<proteinExistence type="predicted"/>
<gene>
    <name evidence="1" type="ORF">WDU99_01725</name>
</gene>
<protein>
    <submittedName>
        <fullName evidence="1">Uncharacterized protein</fullName>
    </submittedName>
</protein>